<comment type="similarity">
    <text evidence="1 4">Belongs to the glycosyl hydrolase 1 family.</text>
</comment>
<dbReference type="InterPro" id="IPR001360">
    <property type="entry name" value="Glyco_hydro_1"/>
</dbReference>
<reference evidence="5 6" key="1">
    <citation type="submission" date="2019-07" db="EMBL/GenBank/DDBJ databases">
        <title>Genomics analysis of Aphanomyces spp. identifies a new class of oomycete effector associated with host adaptation.</title>
        <authorList>
            <person name="Gaulin E."/>
        </authorList>
    </citation>
    <scope>NUCLEOTIDE SEQUENCE [LARGE SCALE GENOMIC DNA]</scope>
    <source>
        <strain evidence="5 6">ATCC 201684</strain>
    </source>
</reference>
<sequence length="109" mass="12189">MSIWDAFSKIPGKTANGETGDVAIDHFNLYKDDIKLMAALGLKNYRLSFSWTRILPTGKTDVVNEEGIAFYNSLIDELVAHGIEPMVTLFHFDFPLALQLEHDGFVVDA</sequence>
<proteinExistence type="inferred from homology"/>
<organism evidence="5 6">
    <name type="scientific">Aphanomyces euteiches</name>
    <dbReference type="NCBI Taxonomy" id="100861"/>
    <lineage>
        <taxon>Eukaryota</taxon>
        <taxon>Sar</taxon>
        <taxon>Stramenopiles</taxon>
        <taxon>Oomycota</taxon>
        <taxon>Saprolegniomycetes</taxon>
        <taxon>Saprolegniales</taxon>
        <taxon>Verrucalvaceae</taxon>
        <taxon>Aphanomyces</taxon>
    </lineage>
</organism>
<name>A0A6G0WQM2_9STRA</name>
<keyword evidence="2" id="KW-0378">Hydrolase</keyword>
<dbReference type="AlphaFoldDB" id="A0A6G0WQM2"/>
<dbReference type="VEuPathDB" id="FungiDB:AeMF1_006276"/>
<dbReference type="GO" id="GO:0005975">
    <property type="term" value="P:carbohydrate metabolic process"/>
    <property type="evidence" value="ECO:0007669"/>
    <property type="project" value="InterPro"/>
</dbReference>
<dbReference type="PANTHER" id="PTHR10353:SF36">
    <property type="entry name" value="LP05116P"/>
    <property type="match status" value="1"/>
</dbReference>
<dbReference type="Pfam" id="PF00232">
    <property type="entry name" value="Glyco_hydro_1"/>
    <property type="match status" value="1"/>
</dbReference>
<keyword evidence="6" id="KW-1185">Reference proteome</keyword>
<evidence type="ECO:0000313" key="6">
    <source>
        <dbReference type="Proteomes" id="UP000481153"/>
    </source>
</evidence>
<protein>
    <submittedName>
        <fullName evidence="5">Uncharacterized protein</fullName>
    </submittedName>
</protein>
<dbReference type="Gene3D" id="3.20.20.80">
    <property type="entry name" value="Glycosidases"/>
    <property type="match status" value="1"/>
</dbReference>
<dbReference type="Proteomes" id="UP000481153">
    <property type="component" value="Unassembled WGS sequence"/>
</dbReference>
<evidence type="ECO:0000256" key="3">
    <source>
        <dbReference type="ARBA" id="ARBA00023295"/>
    </source>
</evidence>
<dbReference type="GO" id="GO:0008422">
    <property type="term" value="F:beta-glucosidase activity"/>
    <property type="evidence" value="ECO:0007669"/>
    <property type="project" value="TreeGrafter"/>
</dbReference>
<accession>A0A6G0WQM2</accession>
<evidence type="ECO:0000256" key="4">
    <source>
        <dbReference type="RuleBase" id="RU003690"/>
    </source>
</evidence>
<evidence type="ECO:0000313" key="5">
    <source>
        <dbReference type="EMBL" id="KAF0729713.1"/>
    </source>
</evidence>
<gene>
    <name evidence="5" type="ORF">Ae201684_012773</name>
</gene>
<comment type="caution">
    <text evidence="5">The sequence shown here is derived from an EMBL/GenBank/DDBJ whole genome shotgun (WGS) entry which is preliminary data.</text>
</comment>
<dbReference type="PANTHER" id="PTHR10353">
    <property type="entry name" value="GLYCOSYL HYDROLASE"/>
    <property type="match status" value="1"/>
</dbReference>
<evidence type="ECO:0000256" key="1">
    <source>
        <dbReference type="ARBA" id="ARBA00010838"/>
    </source>
</evidence>
<evidence type="ECO:0000256" key="2">
    <source>
        <dbReference type="ARBA" id="ARBA00022801"/>
    </source>
</evidence>
<dbReference type="EMBL" id="VJMJ01000162">
    <property type="protein sequence ID" value="KAF0729713.1"/>
    <property type="molecule type" value="Genomic_DNA"/>
</dbReference>
<dbReference type="SUPFAM" id="SSF51445">
    <property type="entry name" value="(Trans)glycosidases"/>
    <property type="match status" value="1"/>
</dbReference>
<dbReference type="InterPro" id="IPR017853">
    <property type="entry name" value="GH"/>
</dbReference>
<keyword evidence="3" id="KW-0326">Glycosidase</keyword>